<feature type="region of interest" description="Disordered" evidence="1">
    <location>
        <begin position="155"/>
        <end position="180"/>
    </location>
</feature>
<feature type="chain" id="PRO_5025692018" evidence="2">
    <location>
        <begin position="25"/>
        <end position="180"/>
    </location>
</feature>
<name>A0A6B0UZ22_IXORI</name>
<reference evidence="3" key="1">
    <citation type="submission" date="2019-12" db="EMBL/GenBank/DDBJ databases">
        <title>An insight into the sialome of adult female Ixodes ricinus ticks feeding for 6 days.</title>
        <authorList>
            <person name="Perner J."/>
            <person name="Ribeiro J.M.C."/>
        </authorList>
    </citation>
    <scope>NUCLEOTIDE SEQUENCE</scope>
    <source>
        <strain evidence="3">Semi-engorged</strain>
        <tissue evidence="3">Salivary glands</tissue>
    </source>
</reference>
<dbReference type="EMBL" id="GIFC01013110">
    <property type="protein sequence ID" value="MXU95193.1"/>
    <property type="molecule type" value="Transcribed_RNA"/>
</dbReference>
<dbReference type="AlphaFoldDB" id="A0A6B0UZ22"/>
<evidence type="ECO:0000256" key="1">
    <source>
        <dbReference type="SAM" id="MobiDB-lite"/>
    </source>
</evidence>
<sequence>MTRIRSGVKRPIFCFLNMLKATTAAMMCTKSDENSAHRNTWYQISTKVSRGSLGVSPMTLMTESRSDVSKSAPAAIWGTCSGSGLCYSEQGTRNQSKSSLRHNRLPFGTIFIQPEVPASMWRSGLSAYKSLNGCIDVVLCELSLWNRGFQVGRRVSPTVPSSSEVKMPHPQGSHRTEKDA</sequence>
<accession>A0A6B0UZ22</accession>
<protein>
    <submittedName>
        <fullName evidence="3">Putative secreted protein</fullName>
    </submittedName>
</protein>
<proteinExistence type="predicted"/>
<feature type="signal peptide" evidence="2">
    <location>
        <begin position="1"/>
        <end position="24"/>
    </location>
</feature>
<keyword evidence="2" id="KW-0732">Signal</keyword>
<evidence type="ECO:0000256" key="2">
    <source>
        <dbReference type="SAM" id="SignalP"/>
    </source>
</evidence>
<organism evidence="3">
    <name type="scientific">Ixodes ricinus</name>
    <name type="common">Common tick</name>
    <name type="synonym">Acarus ricinus</name>
    <dbReference type="NCBI Taxonomy" id="34613"/>
    <lineage>
        <taxon>Eukaryota</taxon>
        <taxon>Metazoa</taxon>
        <taxon>Ecdysozoa</taxon>
        <taxon>Arthropoda</taxon>
        <taxon>Chelicerata</taxon>
        <taxon>Arachnida</taxon>
        <taxon>Acari</taxon>
        <taxon>Parasitiformes</taxon>
        <taxon>Ixodida</taxon>
        <taxon>Ixodoidea</taxon>
        <taxon>Ixodidae</taxon>
        <taxon>Ixodinae</taxon>
        <taxon>Ixodes</taxon>
    </lineage>
</organism>
<evidence type="ECO:0000313" key="3">
    <source>
        <dbReference type="EMBL" id="MXU95193.1"/>
    </source>
</evidence>